<dbReference type="Pfam" id="PF12698">
    <property type="entry name" value="ABC2_membrane_3"/>
    <property type="match status" value="1"/>
</dbReference>
<dbReference type="EMBL" id="JACHOR010000003">
    <property type="protein sequence ID" value="MBB5746415.1"/>
    <property type="molecule type" value="Genomic_DNA"/>
</dbReference>
<keyword evidence="2 6" id="KW-0812">Transmembrane</keyword>
<reference evidence="8 9" key="1">
    <citation type="submission" date="2020-08" db="EMBL/GenBank/DDBJ databases">
        <title>Genomic Encyclopedia of Type Strains, Phase IV (KMG-IV): sequencing the most valuable type-strain genomes for metagenomic binning, comparative biology and taxonomic classification.</title>
        <authorList>
            <person name="Goeker M."/>
        </authorList>
    </citation>
    <scope>NUCLEOTIDE SEQUENCE [LARGE SCALE GENOMIC DNA]</scope>
    <source>
        <strain evidence="8 9">DSM 4737</strain>
    </source>
</reference>
<dbReference type="Proteomes" id="UP000545037">
    <property type="component" value="Unassembled WGS sequence"/>
</dbReference>
<feature type="transmembrane region" description="Helical" evidence="6">
    <location>
        <begin position="416"/>
        <end position="435"/>
    </location>
</feature>
<protein>
    <submittedName>
        <fullName evidence="8">ABC-2 type transport system permease protein</fullName>
    </submittedName>
</protein>
<feature type="compositionally biased region" description="Basic and acidic residues" evidence="5">
    <location>
        <begin position="78"/>
        <end position="90"/>
    </location>
</feature>
<evidence type="ECO:0000313" key="8">
    <source>
        <dbReference type="EMBL" id="MBB5746415.1"/>
    </source>
</evidence>
<dbReference type="PANTHER" id="PTHR43471:SF3">
    <property type="entry name" value="ABC TRANSPORTER PERMEASE PROTEIN NATB"/>
    <property type="match status" value="1"/>
</dbReference>
<feature type="transmembrane region" description="Helical" evidence="6">
    <location>
        <begin position="21"/>
        <end position="42"/>
    </location>
</feature>
<evidence type="ECO:0000256" key="4">
    <source>
        <dbReference type="ARBA" id="ARBA00023136"/>
    </source>
</evidence>
<keyword evidence="9" id="KW-1185">Reference proteome</keyword>
<dbReference type="AlphaFoldDB" id="A0A7W9CIQ2"/>
<keyword evidence="4 6" id="KW-0472">Membrane</keyword>
<evidence type="ECO:0000256" key="6">
    <source>
        <dbReference type="SAM" id="Phobius"/>
    </source>
</evidence>
<feature type="transmembrane region" description="Helical" evidence="6">
    <location>
        <begin position="362"/>
        <end position="381"/>
    </location>
</feature>
<keyword evidence="3 6" id="KW-1133">Transmembrane helix</keyword>
<feature type="domain" description="ABC-2 type transporter transmembrane" evidence="7">
    <location>
        <begin position="21"/>
        <end position="434"/>
    </location>
</feature>
<dbReference type="GO" id="GO:0140359">
    <property type="term" value="F:ABC-type transporter activity"/>
    <property type="evidence" value="ECO:0007669"/>
    <property type="project" value="InterPro"/>
</dbReference>
<evidence type="ECO:0000256" key="2">
    <source>
        <dbReference type="ARBA" id="ARBA00022692"/>
    </source>
</evidence>
<organism evidence="8 9">
    <name type="scientific">Brevundimonas variabilis</name>
    <dbReference type="NCBI Taxonomy" id="74312"/>
    <lineage>
        <taxon>Bacteria</taxon>
        <taxon>Pseudomonadati</taxon>
        <taxon>Pseudomonadota</taxon>
        <taxon>Alphaproteobacteria</taxon>
        <taxon>Caulobacterales</taxon>
        <taxon>Caulobacteraceae</taxon>
        <taxon>Brevundimonas</taxon>
    </lineage>
</organism>
<feature type="compositionally biased region" description="Low complexity" evidence="5">
    <location>
        <begin position="91"/>
        <end position="101"/>
    </location>
</feature>
<evidence type="ECO:0000256" key="1">
    <source>
        <dbReference type="ARBA" id="ARBA00004141"/>
    </source>
</evidence>
<evidence type="ECO:0000256" key="5">
    <source>
        <dbReference type="SAM" id="MobiDB-lite"/>
    </source>
</evidence>
<comment type="subcellular location">
    <subcellularLocation>
        <location evidence="1">Membrane</location>
        <topology evidence="1">Multi-pass membrane protein</topology>
    </subcellularLocation>
</comment>
<name>A0A7W9CIQ2_9CAUL</name>
<gene>
    <name evidence="8" type="ORF">GGR13_002019</name>
</gene>
<dbReference type="RefSeq" id="WP_183213383.1">
    <property type="nucleotide sequence ID" value="NZ_JACHOR010000003.1"/>
</dbReference>
<dbReference type="PANTHER" id="PTHR43471">
    <property type="entry name" value="ABC TRANSPORTER PERMEASE"/>
    <property type="match status" value="1"/>
</dbReference>
<sequence>MNRILLIAQREFMAYARTVGFWLSLLAFPMFAVLGGALPILMQTSQPVRQVVLIEEGPAASGLAAAVRDSFARDRERRLENRREAQEAAEKAAGSAGGTAASEALNRISGPTMQFVDVPSDLATTPSGEPREALARRYLGDEVPEAQQLDAVVFLTRGEEAPSARVWTRRATDDAVEDVVRAALRDAHRRDVFQTAGIDPTVVSEMEKFRPEITALSPQSASGGEVSFRDRLPGIVGLASGFLLWSLVITGASILLNSVMEEKSNKILEVLLSSASSTEMMTGKVLGVAMLTGTVMLVWGGIGAFGLLTTFPQTAVDIGSVLLDGGLIFYFLAYAVGGYLMYAVLFAAIGAFCETPRDAQTLMGPIMMILVVPILVMQMALQTPDAAIVRILSWVPFFTPFLMSARAPSEPPMFEIIGTMVGMFAFALLMIWLAGRAFRAGALSDVKLSWKSFASAMLGRS</sequence>
<proteinExistence type="predicted"/>
<comment type="caution">
    <text evidence="8">The sequence shown here is derived from an EMBL/GenBank/DDBJ whole genome shotgun (WGS) entry which is preliminary data.</text>
</comment>
<evidence type="ECO:0000256" key="3">
    <source>
        <dbReference type="ARBA" id="ARBA00022989"/>
    </source>
</evidence>
<feature type="transmembrane region" description="Helical" evidence="6">
    <location>
        <begin position="235"/>
        <end position="256"/>
    </location>
</feature>
<feature type="region of interest" description="Disordered" evidence="5">
    <location>
        <begin position="78"/>
        <end position="101"/>
    </location>
</feature>
<dbReference type="InterPro" id="IPR013525">
    <property type="entry name" value="ABC2_TM"/>
</dbReference>
<evidence type="ECO:0000313" key="9">
    <source>
        <dbReference type="Proteomes" id="UP000545037"/>
    </source>
</evidence>
<dbReference type="GO" id="GO:0016020">
    <property type="term" value="C:membrane"/>
    <property type="evidence" value="ECO:0007669"/>
    <property type="project" value="UniProtKB-SubCell"/>
</dbReference>
<accession>A0A7W9CIQ2</accession>
<feature type="transmembrane region" description="Helical" evidence="6">
    <location>
        <begin position="328"/>
        <end position="350"/>
    </location>
</feature>
<feature type="transmembrane region" description="Helical" evidence="6">
    <location>
        <begin position="285"/>
        <end position="308"/>
    </location>
</feature>
<evidence type="ECO:0000259" key="7">
    <source>
        <dbReference type="Pfam" id="PF12698"/>
    </source>
</evidence>